<feature type="region of interest" description="Disordered" evidence="1">
    <location>
        <begin position="53"/>
        <end position="72"/>
    </location>
</feature>
<dbReference type="EMBL" id="JAWDGP010006827">
    <property type="protein sequence ID" value="KAK3735132.1"/>
    <property type="molecule type" value="Genomic_DNA"/>
</dbReference>
<evidence type="ECO:0000313" key="2">
    <source>
        <dbReference type="EMBL" id="KAK3735132.1"/>
    </source>
</evidence>
<accession>A0AAE0Y7Z2</accession>
<sequence length="120" mass="13401">MAMGEQIRASGQLFRISHWIAEGVKQKKLELNNSFRKAISTFAATRRRFLTVPAGSRQRDSDSDSSCDGYGRASTFAASSRRILTGWGRRKVQDLEWVHPMLFTPPHNSASLAMAMGRAD</sequence>
<name>A0AAE0Y7Z2_9GAST</name>
<dbReference type="Proteomes" id="UP001283361">
    <property type="component" value="Unassembled WGS sequence"/>
</dbReference>
<organism evidence="2 3">
    <name type="scientific">Elysia crispata</name>
    <name type="common">lettuce slug</name>
    <dbReference type="NCBI Taxonomy" id="231223"/>
    <lineage>
        <taxon>Eukaryota</taxon>
        <taxon>Metazoa</taxon>
        <taxon>Spiralia</taxon>
        <taxon>Lophotrochozoa</taxon>
        <taxon>Mollusca</taxon>
        <taxon>Gastropoda</taxon>
        <taxon>Heterobranchia</taxon>
        <taxon>Euthyneura</taxon>
        <taxon>Panpulmonata</taxon>
        <taxon>Sacoglossa</taxon>
        <taxon>Placobranchoidea</taxon>
        <taxon>Plakobranchidae</taxon>
        <taxon>Elysia</taxon>
    </lineage>
</organism>
<reference evidence="2" key="1">
    <citation type="journal article" date="2023" name="G3 (Bethesda)">
        <title>A reference genome for the long-term kleptoplast-retaining sea slug Elysia crispata morphotype clarki.</title>
        <authorList>
            <person name="Eastman K.E."/>
            <person name="Pendleton A.L."/>
            <person name="Shaikh M.A."/>
            <person name="Suttiyut T."/>
            <person name="Ogas R."/>
            <person name="Tomko P."/>
            <person name="Gavelis G."/>
            <person name="Widhalm J.R."/>
            <person name="Wisecaver J.H."/>
        </authorList>
    </citation>
    <scope>NUCLEOTIDE SEQUENCE</scope>
    <source>
        <strain evidence="2">ECLA1</strain>
    </source>
</reference>
<evidence type="ECO:0000256" key="1">
    <source>
        <dbReference type="SAM" id="MobiDB-lite"/>
    </source>
</evidence>
<keyword evidence="3" id="KW-1185">Reference proteome</keyword>
<gene>
    <name evidence="2" type="ORF">RRG08_054484</name>
</gene>
<dbReference type="AlphaFoldDB" id="A0AAE0Y7Z2"/>
<protein>
    <submittedName>
        <fullName evidence="2">Uncharacterized protein</fullName>
    </submittedName>
</protein>
<comment type="caution">
    <text evidence="2">The sequence shown here is derived from an EMBL/GenBank/DDBJ whole genome shotgun (WGS) entry which is preliminary data.</text>
</comment>
<proteinExistence type="predicted"/>
<evidence type="ECO:0000313" key="3">
    <source>
        <dbReference type="Proteomes" id="UP001283361"/>
    </source>
</evidence>